<sequence length="254" mass="29343">MIKFFRKIRYDLMEKNKTGKYLKYAIGEIILVVIGILIALQINNFNNNKQQRNKEQGYLLSLQTEFKTNLKKINICLNENEKRINAAEDMLSLFDNNIRDTISDRAISELIHLVFGGEATYKPSKGVLTDIISSGNLNLIQNKQLRQHLASFESELDFLKLQETSTHSSKDEMQKLFNKNGSVRKVLIDKGLVFENKSISDTTNNKKIFSLVEFENILLDYYLTIKAANGERFFKGIKEHIEQILVELDSEIKK</sequence>
<organism evidence="2 3">
    <name type="scientific">Algibacter mikhailovii</name>
    <dbReference type="NCBI Taxonomy" id="425498"/>
    <lineage>
        <taxon>Bacteria</taxon>
        <taxon>Pseudomonadati</taxon>
        <taxon>Bacteroidota</taxon>
        <taxon>Flavobacteriia</taxon>
        <taxon>Flavobacteriales</taxon>
        <taxon>Flavobacteriaceae</taxon>
        <taxon>Algibacter</taxon>
    </lineage>
</organism>
<dbReference type="AlphaFoldDB" id="A0A918RD98"/>
<keyword evidence="1" id="KW-1133">Transmembrane helix</keyword>
<accession>A0A918RD98</accession>
<dbReference type="EMBL" id="BMWZ01000019">
    <property type="protein sequence ID" value="GGZ94711.1"/>
    <property type="molecule type" value="Genomic_DNA"/>
</dbReference>
<name>A0A918RD98_9FLAO</name>
<dbReference type="InterPro" id="IPR045749">
    <property type="entry name" value="DUF6090"/>
</dbReference>
<keyword evidence="1" id="KW-0472">Membrane</keyword>
<evidence type="ECO:0000256" key="1">
    <source>
        <dbReference type="SAM" id="Phobius"/>
    </source>
</evidence>
<evidence type="ECO:0000313" key="3">
    <source>
        <dbReference type="Proteomes" id="UP000636004"/>
    </source>
</evidence>
<dbReference type="Proteomes" id="UP000636004">
    <property type="component" value="Unassembled WGS sequence"/>
</dbReference>
<keyword evidence="1" id="KW-0812">Transmembrane</keyword>
<proteinExistence type="predicted"/>
<dbReference type="Pfam" id="PF19578">
    <property type="entry name" value="DUF6090"/>
    <property type="match status" value="1"/>
</dbReference>
<reference evidence="2" key="1">
    <citation type="journal article" date="2014" name="Int. J. Syst. Evol. Microbiol.">
        <title>Complete genome sequence of Corynebacterium casei LMG S-19264T (=DSM 44701T), isolated from a smear-ripened cheese.</title>
        <authorList>
            <consortium name="US DOE Joint Genome Institute (JGI-PGF)"/>
            <person name="Walter F."/>
            <person name="Albersmeier A."/>
            <person name="Kalinowski J."/>
            <person name="Ruckert C."/>
        </authorList>
    </citation>
    <scope>NUCLEOTIDE SEQUENCE</scope>
    <source>
        <strain evidence="2">KCTC 12710</strain>
    </source>
</reference>
<comment type="caution">
    <text evidence="2">The sequence shown here is derived from an EMBL/GenBank/DDBJ whole genome shotgun (WGS) entry which is preliminary data.</text>
</comment>
<evidence type="ECO:0000313" key="2">
    <source>
        <dbReference type="EMBL" id="GGZ94711.1"/>
    </source>
</evidence>
<protein>
    <submittedName>
        <fullName evidence="2">Uncharacterized protein</fullName>
    </submittedName>
</protein>
<keyword evidence="3" id="KW-1185">Reference proteome</keyword>
<feature type="transmembrane region" description="Helical" evidence="1">
    <location>
        <begin position="21"/>
        <end position="42"/>
    </location>
</feature>
<gene>
    <name evidence="2" type="ORF">GCM10007028_36210</name>
</gene>
<reference evidence="2" key="2">
    <citation type="submission" date="2020-09" db="EMBL/GenBank/DDBJ databases">
        <authorList>
            <person name="Sun Q."/>
            <person name="Kim S."/>
        </authorList>
    </citation>
    <scope>NUCLEOTIDE SEQUENCE</scope>
    <source>
        <strain evidence="2">KCTC 12710</strain>
    </source>
</reference>